<name>A0A6A7AQM4_9PLEO</name>
<reference evidence="7" key="1">
    <citation type="submission" date="2020-01" db="EMBL/GenBank/DDBJ databases">
        <authorList>
            <consortium name="DOE Joint Genome Institute"/>
            <person name="Haridas S."/>
            <person name="Albert R."/>
            <person name="Binder M."/>
            <person name="Bloem J."/>
            <person name="Labutti K."/>
            <person name="Salamov A."/>
            <person name="Andreopoulos B."/>
            <person name="Baker S.E."/>
            <person name="Barry K."/>
            <person name="Bills G."/>
            <person name="Bluhm B.H."/>
            <person name="Cannon C."/>
            <person name="Castanera R."/>
            <person name="Culley D.E."/>
            <person name="Daum C."/>
            <person name="Ezra D."/>
            <person name="Gonzalez J.B."/>
            <person name="Henrissat B."/>
            <person name="Kuo A."/>
            <person name="Liang C."/>
            <person name="Lipzen A."/>
            <person name="Lutzoni F."/>
            <person name="Magnuson J."/>
            <person name="Mondo S."/>
            <person name="Nolan M."/>
            <person name="Ohm R."/>
            <person name="Pangilinan J."/>
            <person name="Park H.-J."/>
            <person name="Ramirez L."/>
            <person name="Alfaro M."/>
            <person name="Sun H."/>
            <person name="Tritt A."/>
            <person name="Yoshinaga Y."/>
            <person name="Zwiers L.-H."/>
            <person name="Turgeon B.G."/>
            <person name="Goodwin S.B."/>
            <person name="Spatafora J.W."/>
            <person name="Crous P.W."/>
            <person name="Grigoriev I.V."/>
        </authorList>
    </citation>
    <scope>NUCLEOTIDE SEQUENCE</scope>
    <source>
        <strain evidence="7">IPT5</strain>
    </source>
</reference>
<feature type="binding site" description="axial binding residue" evidence="4">
    <location>
        <position position="457"/>
    </location>
    <ligand>
        <name>heme</name>
        <dbReference type="ChEBI" id="CHEBI:30413"/>
    </ligand>
    <ligandPart>
        <name>Fe</name>
        <dbReference type="ChEBI" id="CHEBI:18248"/>
    </ligandPart>
</feature>
<dbReference type="PANTHER" id="PTHR24305">
    <property type="entry name" value="CYTOCHROME P450"/>
    <property type="match status" value="1"/>
</dbReference>
<feature type="transmembrane region" description="Helical" evidence="6">
    <location>
        <begin position="6"/>
        <end position="31"/>
    </location>
</feature>
<dbReference type="EMBL" id="MU006383">
    <property type="protein sequence ID" value="KAF2844395.1"/>
    <property type="molecule type" value="Genomic_DNA"/>
</dbReference>
<accession>A0A6A7AQM4</accession>
<dbReference type="Pfam" id="PF00067">
    <property type="entry name" value="p450"/>
    <property type="match status" value="1"/>
</dbReference>
<evidence type="ECO:0000256" key="6">
    <source>
        <dbReference type="SAM" id="Phobius"/>
    </source>
</evidence>
<evidence type="ECO:0000256" key="2">
    <source>
        <dbReference type="ARBA" id="ARBA00022723"/>
    </source>
</evidence>
<dbReference type="SUPFAM" id="SSF48264">
    <property type="entry name" value="Cytochrome P450"/>
    <property type="match status" value="1"/>
</dbReference>
<dbReference type="PANTHER" id="PTHR24305:SF231">
    <property type="entry name" value="P450, PUTATIVE (EUROFUNG)-RELATED"/>
    <property type="match status" value="1"/>
</dbReference>
<dbReference type="AlphaFoldDB" id="A0A6A7AQM4"/>
<dbReference type="InterPro" id="IPR002401">
    <property type="entry name" value="Cyt_P450_E_grp-I"/>
</dbReference>
<dbReference type="GO" id="GO:0016705">
    <property type="term" value="F:oxidoreductase activity, acting on paired donors, with incorporation or reduction of molecular oxygen"/>
    <property type="evidence" value="ECO:0007669"/>
    <property type="project" value="InterPro"/>
</dbReference>
<protein>
    <submittedName>
        <fullName evidence="7">Cytochrome P450</fullName>
    </submittedName>
</protein>
<evidence type="ECO:0000313" key="8">
    <source>
        <dbReference type="Proteomes" id="UP000799423"/>
    </source>
</evidence>
<dbReference type="PROSITE" id="PS00086">
    <property type="entry name" value="CYTOCHROME_P450"/>
    <property type="match status" value="1"/>
</dbReference>
<dbReference type="Proteomes" id="UP000799423">
    <property type="component" value="Unassembled WGS sequence"/>
</dbReference>
<keyword evidence="5" id="KW-0503">Monooxygenase</keyword>
<comment type="similarity">
    <text evidence="5">Belongs to the cytochrome P450 family.</text>
</comment>
<dbReference type="InterPro" id="IPR036396">
    <property type="entry name" value="Cyt_P450_sf"/>
</dbReference>
<evidence type="ECO:0000256" key="1">
    <source>
        <dbReference type="ARBA" id="ARBA00001971"/>
    </source>
</evidence>
<proteinExistence type="inferred from homology"/>
<keyword evidence="2 4" id="KW-0479">Metal-binding</keyword>
<keyword evidence="6" id="KW-0812">Transmembrane</keyword>
<keyword evidence="6" id="KW-1133">Transmembrane helix</keyword>
<comment type="cofactor">
    <cofactor evidence="1 4">
        <name>heme</name>
        <dbReference type="ChEBI" id="CHEBI:30413"/>
    </cofactor>
</comment>
<dbReference type="GO" id="GO:0004497">
    <property type="term" value="F:monooxygenase activity"/>
    <property type="evidence" value="ECO:0007669"/>
    <property type="project" value="UniProtKB-KW"/>
</dbReference>
<dbReference type="Gene3D" id="1.10.630.10">
    <property type="entry name" value="Cytochrome P450"/>
    <property type="match status" value="1"/>
</dbReference>
<evidence type="ECO:0000256" key="5">
    <source>
        <dbReference type="RuleBase" id="RU000461"/>
    </source>
</evidence>
<keyword evidence="3 4" id="KW-0408">Iron</keyword>
<organism evidence="7 8">
    <name type="scientific">Plenodomus tracheiphilus IPT5</name>
    <dbReference type="NCBI Taxonomy" id="1408161"/>
    <lineage>
        <taxon>Eukaryota</taxon>
        <taxon>Fungi</taxon>
        <taxon>Dikarya</taxon>
        <taxon>Ascomycota</taxon>
        <taxon>Pezizomycotina</taxon>
        <taxon>Dothideomycetes</taxon>
        <taxon>Pleosporomycetidae</taxon>
        <taxon>Pleosporales</taxon>
        <taxon>Pleosporineae</taxon>
        <taxon>Leptosphaeriaceae</taxon>
        <taxon>Plenodomus</taxon>
    </lineage>
</organism>
<dbReference type="GO" id="GO:0005506">
    <property type="term" value="F:iron ion binding"/>
    <property type="evidence" value="ECO:0007669"/>
    <property type="project" value="InterPro"/>
</dbReference>
<dbReference type="OrthoDB" id="3945418at2759"/>
<dbReference type="PRINTS" id="PR00463">
    <property type="entry name" value="EP450I"/>
</dbReference>
<dbReference type="GO" id="GO:0020037">
    <property type="term" value="F:heme binding"/>
    <property type="evidence" value="ECO:0007669"/>
    <property type="project" value="InterPro"/>
</dbReference>
<gene>
    <name evidence="7" type="ORF">T440DRAFT_549358</name>
</gene>
<keyword evidence="6" id="KW-0472">Membrane</keyword>
<keyword evidence="5" id="KW-0560">Oxidoreductase</keyword>
<dbReference type="InterPro" id="IPR050121">
    <property type="entry name" value="Cytochrome_P450_monoxygenase"/>
</dbReference>
<keyword evidence="4 5" id="KW-0349">Heme</keyword>
<keyword evidence="8" id="KW-1185">Reference proteome</keyword>
<dbReference type="CDD" id="cd11062">
    <property type="entry name" value="CYP58-like"/>
    <property type="match status" value="1"/>
</dbReference>
<dbReference type="PRINTS" id="PR00385">
    <property type="entry name" value="P450"/>
</dbReference>
<sequence>MLILDIPLFLVTLAITSTSYCLAIAIYRLFLSPLAKFPGPKLAAVTGWYEGYYDIFVNGGEGGQFARQIERLHQQYGPIVRITPSELHINDPSFLSKVYGHSTRSKPLDKSEKYRYRFGIPDAVFSTPLAEQHQQRRAALNPFFSKQRIRSLHAELTEIVEHISFRFATEYAGTGKVVNFNDVWSSMSMDTVTALAFGRSTSCTAAADFESPLALGIQALVWYGHWNAHFKIINDVMNMIPAPIMLKLMPHVKPIVEFTASIRDQVAAIVDGREVKGVDVNHPTIFHDVLDSNLPDLDKSVDRLAQEASSVVGAGMETTKWVLTVGTFRLLDNPPVLARLKAELTEAMPDPSAILPYSDLEKLPYLGAVIQESLRMAYGQVQSMPRINRLHPLQFNEWVIPAGVTVCMDAYSIHTNETVFPNALTFRPERWLNDPTGPGARPLSHYLFSFGKGSRGCLGKELAYMELYVAIATIFRRFEMELYKTTRADVEFVLDMVVPRPRRESKGVRVIIKSMT</sequence>
<evidence type="ECO:0000313" key="7">
    <source>
        <dbReference type="EMBL" id="KAF2844395.1"/>
    </source>
</evidence>
<evidence type="ECO:0000256" key="4">
    <source>
        <dbReference type="PIRSR" id="PIRSR602401-1"/>
    </source>
</evidence>
<dbReference type="InterPro" id="IPR017972">
    <property type="entry name" value="Cyt_P450_CS"/>
</dbReference>
<dbReference type="InterPro" id="IPR001128">
    <property type="entry name" value="Cyt_P450"/>
</dbReference>
<evidence type="ECO:0000256" key="3">
    <source>
        <dbReference type="ARBA" id="ARBA00023004"/>
    </source>
</evidence>